<dbReference type="RefSeq" id="WP_317306591.1">
    <property type="nucleotide sequence ID" value="NZ_JAWJYY010000001.1"/>
</dbReference>
<keyword evidence="1" id="KW-0812">Transmembrane</keyword>
<gene>
    <name evidence="2" type="primary">tfpZ</name>
    <name evidence="2" type="ORF">MSG88_13745</name>
</gene>
<sequence>MQKTSPISLKLRFRALFFHLLFSSLLLCIALFLVFGVWYPSPLEIAVGVTSIYLLLLAIDLILGPALTFVVYKADKRKLKFDLTVILLLQLGAYFYGLYTLHQGRPLWQVFVIDDIELISLSEVKKTADYRMPAEFAPSILQGAQWVAAVYSSDPEKMQQQKEDEMFEGINISARPETYQSIAVKQQAIQEKLKPLSELSMLNTDAKLLKQSLDVYPQAVGWLPVKATEQDMVALFNRQGQPLGIVNLKPW</sequence>
<evidence type="ECO:0000313" key="2">
    <source>
        <dbReference type="EMBL" id="MDV4316791.1"/>
    </source>
</evidence>
<feature type="transmembrane region" description="Helical" evidence="1">
    <location>
        <begin position="16"/>
        <end position="39"/>
    </location>
</feature>
<feature type="transmembrane region" description="Helical" evidence="1">
    <location>
        <begin position="45"/>
        <end position="72"/>
    </location>
</feature>
<organism evidence="2 3">
    <name type="scientific">Acinetobacter indicus</name>
    <dbReference type="NCBI Taxonomy" id="756892"/>
    <lineage>
        <taxon>Bacteria</taxon>
        <taxon>Pseudomonadati</taxon>
        <taxon>Pseudomonadota</taxon>
        <taxon>Gammaproteobacteria</taxon>
        <taxon>Moraxellales</taxon>
        <taxon>Moraxellaceae</taxon>
        <taxon>Acinetobacter</taxon>
    </lineage>
</organism>
<evidence type="ECO:0000313" key="3">
    <source>
        <dbReference type="Proteomes" id="UP001284654"/>
    </source>
</evidence>
<accession>A0AAW8Z490</accession>
<protein>
    <submittedName>
        <fullName evidence="2">TfpX/TfpZ family type IV pilin accessory protein</fullName>
    </submittedName>
</protein>
<reference evidence="2" key="1">
    <citation type="submission" date="2023-10" db="EMBL/GenBank/DDBJ databases">
        <authorList>
            <person name="Sykes E.M.E."/>
            <person name="Khan I.U.H."/>
            <person name="Kumar A."/>
        </authorList>
    </citation>
    <scope>NUCLEOTIDE SEQUENCE</scope>
    <source>
        <strain evidence="2">IK5</strain>
    </source>
</reference>
<dbReference type="AlphaFoldDB" id="A0AAW8Z490"/>
<dbReference type="NCBIfam" id="NF041437">
    <property type="entry name" value="TfpZ"/>
    <property type="match status" value="1"/>
</dbReference>
<keyword evidence="1" id="KW-1133">Transmembrane helix</keyword>
<evidence type="ECO:0000256" key="1">
    <source>
        <dbReference type="SAM" id="Phobius"/>
    </source>
</evidence>
<name>A0AAW8Z490_9GAMM</name>
<dbReference type="Proteomes" id="UP001284654">
    <property type="component" value="Unassembled WGS sequence"/>
</dbReference>
<comment type="caution">
    <text evidence="2">The sequence shown here is derived from an EMBL/GenBank/DDBJ whole genome shotgun (WGS) entry which is preliminary data.</text>
</comment>
<keyword evidence="1" id="KW-0472">Membrane</keyword>
<feature type="transmembrane region" description="Helical" evidence="1">
    <location>
        <begin position="79"/>
        <end position="99"/>
    </location>
</feature>
<dbReference type="EMBL" id="JAWJYY010000001">
    <property type="protein sequence ID" value="MDV4316791.1"/>
    <property type="molecule type" value="Genomic_DNA"/>
</dbReference>
<proteinExistence type="predicted"/>
<dbReference type="InterPro" id="IPR047814">
    <property type="entry name" value="TfpX/TfpZ-like"/>
</dbReference>